<dbReference type="Proteomes" id="UP001217185">
    <property type="component" value="Chromosome"/>
</dbReference>
<sequence>MKKELKILKIKPAAIEAYRNDVKRNYDIEEDQARRKLTRNVMLVKEFRPEGIKKGFISKTYSYGNLKITVRHNTIIKVRNIKGDPEPWHFPKKRYIELNKLLGIRDCKFSSKYNYRNNKNKNKIN</sequence>
<proteinExistence type="predicted"/>
<gene>
    <name evidence="1" type="ORF">P5658_26185</name>
</gene>
<name>A0AC62A301_BACIU</name>
<protein>
    <submittedName>
        <fullName evidence="1">Uncharacterized protein</fullName>
    </submittedName>
</protein>
<accession>A0AC62A301</accession>
<organism evidence="1 2">
    <name type="scientific">Bacillus subtilis</name>
    <dbReference type="NCBI Taxonomy" id="1423"/>
    <lineage>
        <taxon>Bacteria</taxon>
        <taxon>Bacillati</taxon>
        <taxon>Bacillota</taxon>
        <taxon>Bacilli</taxon>
        <taxon>Bacillales</taxon>
        <taxon>Bacillaceae</taxon>
        <taxon>Bacillus</taxon>
    </lineage>
</organism>
<reference evidence="1" key="1">
    <citation type="submission" date="2025-02" db="EMBL/GenBank/DDBJ databases">
        <title>Complete genome sequences of 52 Bacillus and Priestia strains isolated from West-African fermentations and 26 reference strains from the DSMZ collection.</title>
        <authorList>
            <person name="Wiedenbein E.S."/>
            <person name="Canoy T.S."/>
            <person name="Hui Y."/>
            <person name="Parkouda C."/>
            <person name="Dawende C."/>
            <person name="Ametefe E."/>
            <person name="Jespersen L."/>
            <person name="Nielsen D.S."/>
        </authorList>
    </citation>
    <scope>NUCLEOTIDE SEQUENCE</scope>
    <source>
        <strain evidence="1">PRO122</strain>
    </source>
</reference>
<evidence type="ECO:0000313" key="1">
    <source>
        <dbReference type="EMBL" id="XRL91093.1"/>
    </source>
</evidence>
<dbReference type="EMBL" id="CP121756">
    <property type="protein sequence ID" value="XRL91093.1"/>
    <property type="molecule type" value="Genomic_DNA"/>
</dbReference>
<evidence type="ECO:0000313" key="2">
    <source>
        <dbReference type="Proteomes" id="UP001217185"/>
    </source>
</evidence>